<keyword evidence="1 5" id="KW-0677">Repeat</keyword>
<protein>
    <submittedName>
        <fullName evidence="8">ATP-dependent Clp protease ATP-binding subunit</fullName>
    </submittedName>
</protein>
<dbReference type="InterPro" id="IPR036628">
    <property type="entry name" value="Clp_N_dom_sf"/>
</dbReference>
<dbReference type="RefSeq" id="WP_370397589.1">
    <property type="nucleotide sequence ID" value="NZ_JALBUT010000009.1"/>
</dbReference>
<dbReference type="CDD" id="cd00009">
    <property type="entry name" value="AAA"/>
    <property type="match status" value="1"/>
</dbReference>
<dbReference type="Gene3D" id="1.10.8.60">
    <property type="match status" value="2"/>
</dbReference>
<name>A0ABU4WHU5_9BACT</name>
<dbReference type="PROSITE" id="PS00870">
    <property type="entry name" value="CLPAB_1"/>
    <property type="match status" value="1"/>
</dbReference>
<evidence type="ECO:0000256" key="5">
    <source>
        <dbReference type="PROSITE-ProRule" id="PRU01251"/>
    </source>
</evidence>
<dbReference type="Pfam" id="PF00004">
    <property type="entry name" value="AAA"/>
    <property type="match status" value="1"/>
</dbReference>
<keyword evidence="3 8" id="KW-0067">ATP-binding</keyword>
<dbReference type="SUPFAM" id="SSF81923">
    <property type="entry name" value="Double Clp-N motif"/>
    <property type="match status" value="1"/>
</dbReference>
<gene>
    <name evidence="8" type="ORF">MOX91_08115</name>
</gene>
<dbReference type="PANTHER" id="PTHR11638">
    <property type="entry name" value="ATP-DEPENDENT CLP PROTEASE"/>
    <property type="match status" value="1"/>
</dbReference>
<dbReference type="InterPro" id="IPR050130">
    <property type="entry name" value="ClpA_ClpB"/>
</dbReference>
<accession>A0ABU4WHU5</accession>
<dbReference type="PROSITE" id="PS50151">
    <property type="entry name" value="UVR"/>
    <property type="match status" value="1"/>
</dbReference>
<organism evidence="8 9">
    <name type="scientific">Intestinicryptomonas porci</name>
    <dbReference type="NCBI Taxonomy" id="2926320"/>
    <lineage>
        <taxon>Bacteria</taxon>
        <taxon>Pseudomonadati</taxon>
        <taxon>Verrucomicrobiota</taxon>
        <taxon>Opitutia</taxon>
        <taxon>Opitutales</taxon>
        <taxon>Intestinicryptomonaceae</taxon>
        <taxon>Intestinicryptomonas</taxon>
    </lineage>
</organism>
<dbReference type="Pfam" id="PF10431">
    <property type="entry name" value="ClpB_D2-small"/>
    <property type="match status" value="1"/>
</dbReference>
<evidence type="ECO:0000313" key="8">
    <source>
        <dbReference type="EMBL" id="MDX8416136.1"/>
    </source>
</evidence>
<dbReference type="InterPro" id="IPR003959">
    <property type="entry name" value="ATPase_AAA_core"/>
</dbReference>
<dbReference type="Pfam" id="PF02861">
    <property type="entry name" value="Clp_N"/>
    <property type="match status" value="1"/>
</dbReference>
<keyword evidence="8" id="KW-0378">Hydrolase</keyword>
<evidence type="ECO:0000313" key="9">
    <source>
        <dbReference type="Proteomes" id="UP001275932"/>
    </source>
</evidence>
<keyword evidence="9" id="KW-1185">Reference proteome</keyword>
<feature type="domain" description="UVR" evidence="6">
    <location>
        <begin position="420"/>
        <end position="455"/>
    </location>
</feature>
<dbReference type="PROSITE" id="PS51903">
    <property type="entry name" value="CLP_R"/>
    <property type="match status" value="1"/>
</dbReference>
<dbReference type="PANTHER" id="PTHR11638:SF18">
    <property type="entry name" value="HEAT SHOCK PROTEIN 104"/>
    <property type="match status" value="1"/>
</dbReference>
<proteinExistence type="predicted"/>
<dbReference type="Gene3D" id="4.10.860.10">
    <property type="entry name" value="UVR domain"/>
    <property type="match status" value="1"/>
</dbReference>
<dbReference type="GO" id="GO:0008233">
    <property type="term" value="F:peptidase activity"/>
    <property type="evidence" value="ECO:0007669"/>
    <property type="project" value="UniProtKB-KW"/>
</dbReference>
<evidence type="ECO:0000259" key="7">
    <source>
        <dbReference type="PROSITE" id="PS51903"/>
    </source>
</evidence>
<evidence type="ECO:0000259" key="6">
    <source>
        <dbReference type="PROSITE" id="PS50151"/>
    </source>
</evidence>
<evidence type="ECO:0000256" key="3">
    <source>
        <dbReference type="ARBA" id="ARBA00022840"/>
    </source>
</evidence>
<dbReference type="GO" id="GO:0006508">
    <property type="term" value="P:proteolysis"/>
    <property type="evidence" value="ECO:0007669"/>
    <property type="project" value="UniProtKB-KW"/>
</dbReference>
<keyword evidence="4" id="KW-0143">Chaperone</keyword>
<dbReference type="Gene3D" id="1.10.1780.10">
    <property type="entry name" value="Clp, N-terminal domain"/>
    <property type="match status" value="1"/>
</dbReference>
<dbReference type="InterPro" id="IPR001943">
    <property type="entry name" value="UVR_dom"/>
</dbReference>
<keyword evidence="2" id="KW-0547">Nucleotide-binding</keyword>
<dbReference type="Gene3D" id="3.40.50.300">
    <property type="entry name" value="P-loop containing nucleotide triphosphate hydrolases"/>
    <property type="match status" value="2"/>
</dbReference>
<dbReference type="PRINTS" id="PR00300">
    <property type="entry name" value="CLPPROTEASEA"/>
</dbReference>
<dbReference type="SMART" id="SM01086">
    <property type="entry name" value="ClpB_D2-small"/>
    <property type="match status" value="1"/>
</dbReference>
<keyword evidence="8" id="KW-0645">Protease</keyword>
<dbReference type="InterPro" id="IPR041546">
    <property type="entry name" value="ClpA/ClpB_AAA_lid"/>
</dbReference>
<sequence length="819" mass="91382">MQLTPRANQAITLAKKEALKLKHNYVGTEHLLLGIVNLGQGVAVNVLRKMGINLENLSAEVEKNIGIGDSNATMQTLELSEGVKKSLSFAAQEATKLGHNYIGTEHLLLGILCDENSAAQQVLKSMGVDIKTCKNLILSELNPNFVGDIPQEANEQGEPRQNQSALKAFGRDLTEIARQGKLDPVIGRSNEIMRVIQILCRRTKNNPVLIGEAGVGKTAIVEGLAQEIAANAVPDIIANKRVIALDMALMVAGTKYRGQFEERIKALMEEIEKAKDVILFIDELHTIVGAGSADGAMDASNIFKPALSRGALQCIGATTLAEYRKFIEKDSALDRRFQSVKVDAPSVDDTIKILQGIRANYEKHHHCVYTDAALAAAVKLSERYITSRFLPDKAIDVIDEAGSRARIKMLKRPENIEEIEKRIKDAASEKENAVREQKFEDAARFRDIEKQLSLQRDDILRNWRKSMEEKISEVGEDDIFAVVSSWTGIPLARMEESESKKLLKLEEILREQVVGQNEATSVIARALRRSRAALKDPRRPIGSFLFLGPTGVGKTYLAKTLALQMFGDEDALIQIDMSEYMEKFSISRLIGSPPGYVGHEDGGQLTEKVRRRPYSVILFDEIEKAHPDVAQLLLQVLEDGRLTDSLGRTVDFRNTIIILTSNVGAHILQKKQSLGFGAETDAEADYEKTKEKVLDEMKKVFRPEFLNRINDIVLFRSLSRQDMGKIVDIELAKIEKRLDEQKLKIKLDDSAKEFLVEKGWDEKYGARPLKRALERELEDPMAEELLKGKIQKDGGLVKVSEKDGKLVFSQRKHLSKTSS</sequence>
<dbReference type="GO" id="GO:0005524">
    <property type="term" value="F:ATP binding"/>
    <property type="evidence" value="ECO:0007669"/>
    <property type="project" value="UniProtKB-KW"/>
</dbReference>
<dbReference type="InterPro" id="IPR001270">
    <property type="entry name" value="ClpA/B"/>
</dbReference>
<dbReference type="InterPro" id="IPR004176">
    <property type="entry name" value="Clp_R_N"/>
</dbReference>
<evidence type="ECO:0000256" key="4">
    <source>
        <dbReference type="ARBA" id="ARBA00023186"/>
    </source>
</evidence>
<dbReference type="InterPro" id="IPR027417">
    <property type="entry name" value="P-loop_NTPase"/>
</dbReference>
<reference evidence="8 9" key="1">
    <citation type="submission" date="2022-03" db="EMBL/GenBank/DDBJ databases">
        <title>Novel taxa within the pig intestine.</title>
        <authorList>
            <person name="Wylensek D."/>
            <person name="Bishof K."/>
            <person name="Afrizal A."/>
            <person name="Clavel T."/>
        </authorList>
    </citation>
    <scope>NUCLEOTIDE SEQUENCE [LARGE SCALE GENOMIC DNA]</scope>
    <source>
        <strain evidence="8 9">CLA-KB-P66</strain>
    </source>
</reference>
<dbReference type="SUPFAM" id="SSF52540">
    <property type="entry name" value="P-loop containing nucleoside triphosphate hydrolases"/>
    <property type="match status" value="2"/>
</dbReference>
<dbReference type="InterPro" id="IPR003593">
    <property type="entry name" value="AAA+_ATPase"/>
</dbReference>
<evidence type="ECO:0000256" key="2">
    <source>
        <dbReference type="ARBA" id="ARBA00022741"/>
    </source>
</evidence>
<dbReference type="EMBL" id="JALBUT010000009">
    <property type="protein sequence ID" value="MDX8416136.1"/>
    <property type="molecule type" value="Genomic_DNA"/>
</dbReference>
<dbReference type="SMART" id="SM00382">
    <property type="entry name" value="AAA"/>
    <property type="match status" value="2"/>
</dbReference>
<dbReference type="Pfam" id="PF17871">
    <property type="entry name" value="AAA_lid_9"/>
    <property type="match status" value="1"/>
</dbReference>
<dbReference type="Proteomes" id="UP001275932">
    <property type="component" value="Unassembled WGS sequence"/>
</dbReference>
<comment type="caution">
    <text evidence="8">The sequence shown here is derived from an EMBL/GenBank/DDBJ whole genome shotgun (WGS) entry which is preliminary data.</text>
</comment>
<feature type="domain" description="Clp R" evidence="7">
    <location>
        <begin position="1"/>
        <end position="144"/>
    </location>
</feature>
<dbReference type="InterPro" id="IPR018368">
    <property type="entry name" value="ClpA/B_CS1"/>
</dbReference>
<dbReference type="Pfam" id="PF07724">
    <property type="entry name" value="AAA_2"/>
    <property type="match status" value="1"/>
</dbReference>
<dbReference type="CDD" id="cd19499">
    <property type="entry name" value="RecA-like_ClpB_Hsp104-like"/>
    <property type="match status" value="1"/>
</dbReference>
<evidence type="ECO:0000256" key="1">
    <source>
        <dbReference type="ARBA" id="ARBA00022737"/>
    </source>
</evidence>
<dbReference type="InterPro" id="IPR019489">
    <property type="entry name" value="Clp_ATPase_C"/>
</dbReference>